<proteinExistence type="predicted"/>
<dbReference type="PANTHER" id="PTHR30619:SF1">
    <property type="entry name" value="RECOMBINATION PROTEIN 2"/>
    <property type="match status" value="1"/>
</dbReference>
<sequence length="291" mass="32409">MPGVMRLRVWDVEHGACAMIQHVTSTLLGGDVGGRLAMIDSGDTDSWRPSTFIRHGLGRNRLDYLFITNADQDHMSDLLGLEDAGIVVPVLFRNPSYTGAQIRQVKLNGGPLTGDAAWYADACASYNQPAAEPFNQYMGGITATAFWNSYPVFTDTNNLSLTIIIRYGPFSILFPGDLEKDGWRVLLQRADFRQALSDLDVLVASHHGRENGFCPELFNFCTPQAIVISDKPIQHDTQRTVPDYRAVVRDTGVLVRTTGKRRHVLTTRRDGTIQFEVFEDGTFHIDTECQG</sequence>
<evidence type="ECO:0000259" key="1">
    <source>
        <dbReference type="Pfam" id="PF00753"/>
    </source>
</evidence>
<feature type="domain" description="Metallo-beta-lactamase" evidence="1">
    <location>
        <begin position="23"/>
        <end position="106"/>
    </location>
</feature>
<organism evidence="2 3">
    <name type="scientific">Ralstonia solanacearum</name>
    <name type="common">Pseudomonas solanacearum</name>
    <dbReference type="NCBI Taxonomy" id="305"/>
    <lineage>
        <taxon>Bacteria</taxon>
        <taxon>Pseudomonadati</taxon>
        <taxon>Pseudomonadota</taxon>
        <taxon>Betaproteobacteria</taxon>
        <taxon>Burkholderiales</taxon>
        <taxon>Burkholderiaceae</taxon>
        <taxon>Ralstonia</taxon>
        <taxon>Ralstonia solanacearum species complex</taxon>
    </lineage>
</organism>
<dbReference type="PANTHER" id="PTHR30619">
    <property type="entry name" value="DNA INTERNALIZATION/COMPETENCE PROTEIN COMEC/REC2"/>
    <property type="match status" value="1"/>
</dbReference>
<dbReference type="InterPro" id="IPR052159">
    <property type="entry name" value="Competence_DNA_uptake"/>
</dbReference>
<gene>
    <name evidence="2" type="ORF">HF909_10670</name>
</gene>
<name>A0AA92K1Q5_RALSL</name>
<reference evidence="3" key="1">
    <citation type="submission" date="2020-04" db="EMBL/GenBank/DDBJ databases">
        <title>Ralstonia solanacearum UW576, UW763, UW773, and UW774.</title>
        <authorList>
            <person name="Steidl O."/>
            <person name="Truchon A."/>
            <person name="Allen C."/>
        </authorList>
    </citation>
    <scope>NUCLEOTIDE SEQUENCE [LARGE SCALE GENOMIC DNA]</scope>
    <source>
        <strain evidence="3">UW774</strain>
    </source>
</reference>
<dbReference type="Pfam" id="PF00753">
    <property type="entry name" value="Lactamase_B"/>
    <property type="match status" value="1"/>
</dbReference>
<dbReference type="EMBL" id="CP051169">
    <property type="protein sequence ID" value="QOK96847.1"/>
    <property type="molecule type" value="Genomic_DNA"/>
</dbReference>
<dbReference type="Proteomes" id="UP000593970">
    <property type="component" value="Chromosome"/>
</dbReference>
<accession>A0AA92K1Q5</accession>
<dbReference type="SUPFAM" id="SSF56281">
    <property type="entry name" value="Metallo-hydrolase/oxidoreductase"/>
    <property type="match status" value="1"/>
</dbReference>
<dbReference type="AlphaFoldDB" id="A0AA92K1Q5"/>
<dbReference type="Gene3D" id="3.60.15.10">
    <property type="entry name" value="Ribonuclease Z/Hydroxyacylglutathione hydrolase-like"/>
    <property type="match status" value="1"/>
</dbReference>
<evidence type="ECO:0000313" key="3">
    <source>
        <dbReference type="Proteomes" id="UP000593970"/>
    </source>
</evidence>
<dbReference type="InterPro" id="IPR001279">
    <property type="entry name" value="Metallo-B-lactamas"/>
</dbReference>
<dbReference type="InterPro" id="IPR036866">
    <property type="entry name" value="RibonucZ/Hydroxyglut_hydro"/>
</dbReference>
<protein>
    <submittedName>
        <fullName evidence="2">MBL fold metallo-hydrolase</fullName>
    </submittedName>
</protein>
<evidence type="ECO:0000313" key="2">
    <source>
        <dbReference type="EMBL" id="QOK96847.1"/>
    </source>
</evidence>